<dbReference type="EMBL" id="ADMD01000009">
    <property type="protein sequence ID" value="EJZ83133.1"/>
    <property type="molecule type" value="Genomic_DNA"/>
</dbReference>
<dbReference type="RefSeq" id="WP_009139831.1">
    <property type="nucleotide sequence ID" value="NZ_JH815199.1"/>
</dbReference>
<sequence>MADRNVESDTIGVPKLDETLEILLLQVIEEAQQRMENGEDVVPFTALLVGDSVFEETHNGTTDECFASAQKTVEGAEGARAYAFCYDGYIETDDGDKDAIIAEGGIPGEKDGVAVGLLYDASGEEIAFEEEVCYIAEAPNFLASKEPVPAIIEDDEE</sequence>
<reference evidence="1 2" key="1">
    <citation type="submission" date="2012-08" db="EMBL/GenBank/DDBJ databases">
        <title>The Genome Sequence of Slackia piriformis YIT 12062.</title>
        <authorList>
            <consortium name="The Broad Institute Genome Sequencing Platform"/>
            <person name="Earl A."/>
            <person name="Ward D."/>
            <person name="Feldgarden M."/>
            <person name="Gevers D."/>
            <person name="Morotomi M."/>
            <person name="Walker B."/>
            <person name="Young S.K."/>
            <person name="Zeng Q."/>
            <person name="Gargeya S."/>
            <person name="Fitzgerald M."/>
            <person name="Haas B."/>
            <person name="Abouelleil A."/>
            <person name="Alvarado L."/>
            <person name="Arachchi H.M."/>
            <person name="Berlin A.M."/>
            <person name="Chapman S.B."/>
            <person name="Goldberg J."/>
            <person name="Griggs A."/>
            <person name="Gujja S."/>
            <person name="Hansen M."/>
            <person name="Howarth C."/>
            <person name="Imamovic A."/>
            <person name="Larimer J."/>
            <person name="McCowen C."/>
            <person name="Montmayeur A."/>
            <person name="Murphy C."/>
            <person name="Neiman D."/>
            <person name="Pearson M."/>
            <person name="Priest M."/>
            <person name="Roberts A."/>
            <person name="Saif S."/>
            <person name="Shea T."/>
            <person name="Sisk P."/>
            <person name="Sykes S."/>
            <person name="Wortman J."/>
            <person name="Nusbaum C."/>
            <person name="Birren B."/>
        </authorList>
    </citation>
    <scope>NUCLEOTIDE SEQUENCE [LARGE SCALE GENOMIC DNA]</scope>
    <source>
        <strain evidence="1 2">YIT 12062</strain>
    </source>
</reference>
<evidence type="ECO:0000313" key="2">
    <source>
        <dbReference type="Proteomes" id="UP000006069"/>
    </source>
</evidence>
<gene>
    <name evidence="1" type="ORF">HMPREF9451_01650</name>
</gene>
<dbReference type="InParanoid" id="K0YIY1"/>
<dbReference type="AlphaFoldDB" id="K0YIY1"/>
<protein>
    <submittedName>
        <fullName evidence="1">Uncharacterized protein</fullName>
    </submittedName>
</protein>
<dbReference type="OrthoDB" id="3197104at2"/>
<proteinExistence type="predicted"/>
<dbReference type="HOGENOM" id="CLU_104932_0_0_11"/>
<dbReference type="Proteomes" id="UP000006069">
    <property type="component" value="Unassembled WGS sequence"/>
</dbReference>
<accession>K0YIY1</accession>
<evidence type="ECO:0000313" key="1">
    <source>
        <dbReference type="EMBL" id="EJZ83133.1"/>
    </source>
</evidence>
<comment type="caution">
    <text evidence="1">The sequence shown here is derived from an EMBL/GenBank/DDBJ whole genome shotgun (WGS) entry which is preliminary data.</text>
</comment>
<name>K0YIY1_9ACTN</name>
<dbReference type="eggNOG" id="ENOG5031TFK">
    <property type="taxonomic scope" value="Bacteria"/>
</dbReference>
<dbReference type="PATRIC" id="fig|742818.3.peg.1733"/>
<keyword evidence="2" id="KW-1185">Reference proteome</keyword>
<organism evidence="1 2">
    <name type="scientific">Slackia piriformis YIT 12062</name>
    <dbReference type="NCBI Taxonomy" id="742818"/>
    <lineage>
        <taxon>Bacteria</taxon>
        <taxon>Bacillati</taxon>
        <taxon>Actinomycetota</taxon>
        <taxon>Coriobacteriia</taxon>
        <taxon>Eggerthellales</taxon>
        <taxon>Eggerthellaceae</taxon>
        <taxon>Slackia</taxon>
    </lineage>
</organism>